<proteinExistence type="predicted"/>
<dbReference type="GeneID" id="30014646"/>
<dbReference type="Proteomes" id="UP000078343">
    <property type="component" value="Unassembled WGS sequence"/>
</dbReference>
<gene>
    <name evidence="3" type="ORF">AYL99_10478</name>
</gene>
<feature type="transmembrane region" description="Helical" evidence="2">
    <location>
        <begin position="173"/>
        <end position="195"/>
    </location>
</feature>
<name>A0A178Z905_9EURO</name>
<dbReference type="OrthoDB" id="5420214at2759"/>
<evidence type="ECO:0000313" key="3">
    <source>
        <dbReference type="EMBL" id="OAP55505.1"/>
    </source>
</evidence>
<evidence type="ECO:0000313" key="4">
    <source>
        <dbReference type="Proteomes" id="UP000078343"/>
    </source>
</evidence>
<organism evidence="3 4">
    <name type="scientific">Fonsecaea erecta</name>
    <dbReference type="NCBI Taxonomy" id="1367422"/>
    <lineage>
        <taxon>Eukaryota</taxon>
        <taxon>Fungi</taxon>
        <taxon>Dikarya</taxon>
        <taxon>Ascomycota</taxon>
        <taxon>Pezizomycotina</taxon>
        <taxon>Eurotiomycetes</taxon>
        <taxon>Chaetothyriomycetidae</taxon>
        <taxon>Chaetothyriales</taxon>
        <taxon>Herpotrichiellaceae</taxon>
        <taxon>Fonsecaea</taxon>
    </lineage>
</organism>
<protein>
    <submittedName>
        <fullName evidence="3">Uncharacterized protein</fullName>
    </submittedName>
</protein>
<keyword evidence="2" id="KW-1133">Transmembrane helix</keyword>
<accession>A0A178Z905</accession>
<feature type="compositionally biased region" description="Low complexity" evidence="1">
    <location>
        <begin position="44"/>
        <end position="59"/>
    </location>
</feature>
<comment type="caution">
    <text evidence="3">The sequence shown here is derived from an EMBL/GenBank/DDBJ whole genome shotgun (WGS) entry which is preliminary data.</text>
</comment>
<keyword evidence="4" id="KW-1185">Reference proteome</keyword>
<feature type="transmembrane region" description="Helical" evidence="2">
    <location>
        <begin position="242"/>
        <end position="271"/>
    </location>
</feature>
<feature type="region of interest" description="Disordered" evidence="1">
    <location>
        <begin position="1"/>
        <end position="74"/>
    </location>
</feature>
<dbReference type="EMBL" id="LVYI01000011">
    <property type="protein sequence ID" value="OAP55505.1"/>
    <property type="molecule type" value="Genomic_DNA"/>
</dbReference>
<dbReference type="AlphaFoldDB" id="A0A178Z905"/>
<dbReference type="RefSeq" id="XP_018688872.1">
    <property type="nucleotide sequence ID" value="XM_018841984.1"/>
</dbReference>
<reference evidence="3 4" key="1">
    <citation type="submission" date="2016-04" db="EMBL/GenBank/DDBJ databases">
        <title>Draft genome of Fonsecaea erecta CBS 125763.</title>
        <authorList>
            <person name="Weiss V.A."/>
            <person name="Vicente V.A."/>
            <person name="Raittz R.T."/>
            <person name="Moreno L.F."/>
            <person name="De Souza E.M."/>
            <person name="Pedrosa F.O."/>
            <person name="Steffens M.B."/>
            <person name="Faoro H."/>
            <person name="Tadra-Sfeir M.Z."/>
            <person name="Najafzadeh M.J."/>
            <person name="Felipe M.S."/>
            <person name="Teixeira M."/>
            <person name="Sun J."/>
            <person name="Xi L."/>
            <person name="Gomes R."/>
            <person name="De Azevedo C.M."/>
            <person name="Salgado C.G."/>
            <person name="Da Silva M.B."/>
            <person name="Nascimento M.F."/>
            <person name="Queiroz-Telles F."/>
            <person name="Attili D.S."/>
            <person name="Gorbushina A."/>
        </authorList>
    </citation>
    <scope>NUCLEOTIDE SEQUENCE [LARGE SCALE GENOMIC DNA]</scope>
    <source>
        <strain evidence="3 4">CBS 125763</strain>
    </source>
</reference>
<sequence length="305" mass="34110">MPFEPDPESTRQTAGRHDIRDAPNSLQTENHHHPPAPPPPLQQPPIAHVSPTTRTPTTPRQKDPLRLQTSISSAESGSTLGVEYKPYLPHKQYQYGPIAERGLVGETINRYSPAGSQHSDSGAKRSNLGETPVIEDNSAVYRYIQEKSIAADIATEDDHALWILLWMSFLDPFHCLFSCIFSIFAALVILVFAPLRLCRKQCSPSISLVRMVAPVFRNHLQMIYAKSLDHAHTFEFSPACLVLIHVVSPLISIGNAIAAWVMAVFWVFAIIMGNPDGTEKRDDGRASVLLLRDWWEKCLLFAVRK</sequence>
<keyword evidence="2" id="KW-0472">Membrane</keyword>
<evidence type="ECO:0000256" key="1">
    <source>
        <dbReference type="SAM" id="MobiDB-lite"/>
    </source>
</evidence>
<evidence type="ECO:0000256" key="2">
    <source>
        <dbReference type="SAM" id="Phobius"/>
    </source>
</evidence>
<feature type="region of interest" description="Disordered" evidence="1">
    <location>
        <begin position="110"/>
        <end position="129"/>
    </location>
</feature>
<keyword evidence="2" id="KW-0812">Transmembrane</keyword>